<dbReference type="EMBL" id="CM037617">
    <property type="protein sequence ID" value="KAH8005215.1"/>
    <property type="molecule type" value="Genomic_DNA"/>
</dbReference>
<protein>
    <submittedName>
        <fullName evidence="1">Uncharacterized protein</fullName>
    </submittedName>
</protein>
<sequence length="140" mass="15999">MGRALLKVELGGPFVADVVDRRPDEFILVQIGQVEDSGTKRRRQQQILYNWTLSLNSRKSEQIIMSRTFEILNSKENSMSVQAFLQESEIVPLSMTYRYLRANVETQVTIASGILAGVYVLIIFELLIKGHRNPELYLVP</sequence>
<accession>A0ACB8FJX0</accession>
<dbReference type="Proteomes" id="UP000827872">
    <property type="component" value="Linkage Group LG04"/>
</dbReference>
<gene>
    <name evidence="1" type="ORF">K3G42_025014</name>
</gene>
<keyword evidence="2" id="KW-1185">Reference proteome</keyword>
<proteinExistence type="predicted"/>
<organism evidence="1 2">
    <name type="scientific">Sphaerodactylus townsendi</name>
    <dbReference type="NCBI Taxonomy" id="933632"/>
    <lineage>
        <taxon>Eukaryota</taxon>
        <taxon>Metazoa</taxon>
        <taxon>Chordata</taxon>
        <taxon>Craniata</taxon>
        <taxon>Vertebrata</taxon>
        <taxon>Euteleostomi</taxon>
        <taxon>Lepidosauria</taxon>
        <taxon>Squamata</taxon>
        <taxon>Bifurcata</taxon>
        <taxon>Gekkota</taxon>
        <taxon>Sphaerodactylidae</taxon>
        <taxon>Sphaerodactylus</taxon>
    </lineage>
</organism>
<name>A0ACB8FJX0_9SAUR</name>
<comment type="caution">
    <text evidence="1">The sequence shown here is derived from an EMBL/GenBank/DDBJ whole genome shotgun (WGS) entry which is preliminary data.</text>
</comment>
<evidence type="ECO:0000313" key="2">
    <source>
        <dbReference type="Proteomes" id="UP000827872"/>
    </source>
</evidence>
<evidence type="ECO:0000313" key="1">
    <source>
        <dbReference type="EMBL" id="KAH8005215.1"/>
    </source>
</evidence>
<reference evidence="1" key="1">
    <citation type="submission" date="2021-08" db="EMBL/GenBank/DDBJ databases">
        <title>The first chromosome-level gecko genome reveals the dynamic sex chromosomes of Neotropical dwarf geckos (Sphaerodactylidae: Sphaerodactylus).</title>
        <authorList>
            <person name="Pinto B.J."/>
            <person name="Keating S.E."/>
            <person name="Gamble T."/>
        </authorList>
    </citation>
    <scope>NUCLEOTIDE SEQUENCE</scope>
    <source>
        <strain evidence="1">TG3544</strain>
    </source>
</reference>